<proteinExistence type="predicted"/>
<dbReference type="EMBL" id="MVGT01001122">
    <property type="protein sequence ID" value="OVA13471.1"/>
    <property type="molecule type" value="Genomic_DNA"/>
</dbReference>
<keyword evidence="2" id="KW-1185">Reference proteome</keyword>
<name>A0A200QSM8_MACCD</name>
<accession>A0A200QSM8</accession>
<dbReference type="OrthoDB" id="1938246at2759"/>
<gene>
    <name evidence="1" type="ORF">BVC80_499g4</name>
</gene>
<evidence type="ECO:0000313" key="2">
    <source>
        <dbReference type="Proteomes" id="UP000195402"/>
    </source>
</evidence>
<sequence>MAWILGDGKMVNFWTHYWCILLKGSIADHIHIEHSPNNSLHAKVADFRIDGVWYIPNSLLSIDAGLFTEIKNIKLQPDGVQDCPTWAHSSDVNLSFKDAFEFIKPRGAVLPWFKKI</sequence>
<dbReference type="AlphaFoldDB" id="A0A200QSM8"/>
<dbReference type="OMA" id="IADHIHI"/>
<dbReference type="Proteomes" id="UP000195402">
    <property type="component" value="Unassembled WGS sequence"/>
</dbReference>
<comment type="caution">
    <text evidence="1">The sequence shown here is derived from an EMBL/GenBank/DDBJ whole genome shotgun (WGS) entry which is preliminary data.</text>
</comment>
<evidence type="ECO:0000313" key="1">
    <source>
        <dbReference type="EMBL" id="OVA13471.1"/>
    </source>
</evidence>
<protein>
    <submittedName>
        <fullName evidence="1">Uncharacterized protein</fullName>
    </submittedName>
</protein>
<reference evidence="1 2" key="1">
    <citation type="journal article" date="2017" name="Mol. Plant">
        <title>The Genome of Medicinal Plant Macleaya cordata Provides New Insights into Benzylisoquinoline Alkaloids Metabolism.</title>
        <authorList>
            <person name="Liu X."/>
            <person name="Liu Y."/>
            <person name="Huang P."/>
            <person name="Ma Y."/>
            <person name="Qing Z."/>
            <person name="Tang Q."/>
            <person name="Cao H."/>
            <person name="Cheng P."/>
            <person name="Zheng Y."/>
            <person name="Yuan Z."/>
            <person name="Zhou Y."/>
            <person name="Liu J."/>
            <person name="Tang Z."/>
            <person name="Zhuo Y."/>
            <person name="Zhang Y."/>
            <person name="Yu L."/>
            <person name="Huang J."/>
            <person name="Yang P."/>
            <person name="Peng Q."/>
            <person name="Zhang J."/>
            <person name="Jiang W."/>
            <person name="Zhang Z."/>
            <person name="Lin K."/>
            <person name="Ro D.K."/>
            <person name="Chen X."/>
            <person name="Xiong X."/>
            <person name="Shang Y."/>
            <person name="Huang S."/>
            <person name="Zeng J."/>
        </authorList>
    </citation>
    <scope>NUCLEOTIDE SEQUENCE [LARGE SCALE GENOMIC DNA]</scope>
    <source>
        <strain evidence="2">cv. BLH2017</strain>
        <tissue evidence="1">Root</tissue>
    </source>
</reference>
<dbReference type="InParanoid" id="A0A200QSM8"/>
<organism evidence="1 2">
    <name type="scientific">Macleaya cordata</name>
    <name type="common">Five-seeded plume-poppy</name>
    <name type="synonym">Bocconia cordata</name>
    <dbReference type="NCBI Taxonomy" id="56857"/>
    <lineage>
        <taxon>Eukaryota</taxon>
        <taxon>Viridiplantae</taxon>
        <taxon>Streptophyta</taxon>
        <taxon>Embryophyta</taxon>
        <taxon>Tracheophyta</taxon>
        <taxon>Spermatophyta</taxon>
        <taxon>Magnoliopsida</taxon>
        <taxon>Ranunculales</taxon>
        <taxon>Papaveraceae</taxon>
        <taxon>Papaveroideae</taxon>
        <taxon>Macleaya</taxon>
    </lineage>
</organism>